<protein>
    <submittedName>
        <fullName evidence="2">DUF4018 domain-containing protein</fullName>
    </submittedName>
</protein>
<dbReference type="Pfam" id="PF13210">
    <property type="entry name" value="DUF4018"/>
    <property type="match status" value="1"/>
</dbReference>
<keyword evidence="1" id="KW-0812">Transmembrane</keyword>
<accession>A0ABX6I1A6</accession>
<sequence>MKTWLYHVNDFILLLLLSLLTERDELIAITIFLATGYIGVFLIHKLMKKKTTGFVILLMTQIIGCSIFLPFSLFGTIMLPLFFFIVHVVGPGYPVQKSLGGIVWFGVSAIFYAPFPPLGKLLLLVIHIMITFWLTGANRNQQLLRFTSIITIGVMSILIVQVFPFIRLLFSYIIEAVALGVGYAINPFFSAAALKETDDFWSNKGNLKDPTIKDGLEPRPFDPTLINSITIIACAAIAIYVVWKIVKKRKYLSLPNMPAFESTIITDKEGMSQKRFKRNKPPHNEIRKEIFKLEGKLIPPLNRNRGETVEAWLGRINSEEDVNIESHIIINAYNTARYSNEENTVLLHECKEEIHKLYMYQKSLKKRKNNTTKRLLFS</sequence>
<reference evidence="2 3" key="1">
    <citation type="submission" date="2019-07" db="EMBL/GenBank/DDBJ databases">
        <authorList>
            <person name="Yu W.S."/>
            <person name="Cheong H.-M."/>
            <person name="Choi Y."/>
            <person name="Hwang K.J."/>
            <person name="Jung K."/>
            <person name="Lee S."/>
            <person name="Choi C."/>
        </authorList>
    </citation>
    <scope>NUCLEOTIDE SEQUENCE [LARGE SCALE GENOMIC DNA]</scope>
    <source>
        <strain evidence="2 3">NCCP 15909</strain>
    </source>
</reference>
<keyword evidence="1" id="KW-0472">Membrane</keyword>
<evidence type="ECO:0000313" key="3">
    <source>
        <dbReference type="Proteomes" id="UP000464796"/>
    </source>
</evidence>
<dbReference type="EMBL" id="CP041979">
    <property type="protein sequence ID" value="QHH88594.1"/>
    <property type="molecule type" value="Genomic_DNA"/>
</dbReference>
<evidence type="ECO:0000313" key="2">
    <source>
        <dbReference type="EMBL" id="QHH88594.1"/>
    </source>
</evidence>
<dbReference type="Proteomes" id="UP000464796">
    <property type="component" value="Chromosome"/>
</dbReference>
<feature type="transmembrane region" description="Helical" evidence="1">
    <location>
        <begin position="98"/>
        <end position="114"/>
    </location>
</feature>
<gene>
    <name evidence="2" type="ORF">FPL01_07150</name>
</gene>
<feature type="transmembrane region" description="Helical" evidence="1">
    <location>
        <begin position="26"/>
        <end position="43"/>
    </location>
</feature>
<proteinExistence type="predicted"/>
<feature type="transmembrane region" description="Helical" evidence="1">
    <location>
        <begin position="225"/>
        <end position="243"/>
    </location>
</feature>
<dbReference type="InterPro" id="IPR025089">
    <property type="entry name" value="DUF4018"/>
</dbReference>
<organism evidence="2 3">
    <name type="scientific">Bacillus pacificus</name>
    <dbReference type="NCBI Taxonomy" id="2026187"/>
    <lineage>
        <taxon>Bacteria</taxon>
        <taxon>Bacillati</taxon>
        <taxon>Bacillota</taxon>
        <taxon>Bacilli</taxon>
        <taxon>Bacillales</taxon>
        <taxon>Bacillaceae</taxon>
        <taxon>Bacillus</taxon>
        <taxon>Bacillus cereus group</taxon>
    </lineage>
</organism>
<feature type="transmembrane region" description="Helical" evidence="1">
    <location>
        <begin position="143"/>
        <end position="166"/>
    </location>
</feature>
<name>A0ABX6I1A6_9BACI</name>
<keyword evidence="1" id="KW-1133">Transmembrane helix</keyword>
<evidence type="ECO:0000256" key="1">
    <source>
        <dbReference type="SAM" id="Phobius"/>
    </source>
</evidence>
<feature type="transmembrane region" description="Helical" evidence="1">
    <location>
        <begin position="55"/>
        <end position="86"/>
    </location>
</feature>
<keyword evidence="3" id="KW-1185">Reference proteome</keyword>